<evidence type="ECO:0000313" key="3">
    <source>
        <dbReference type="Proteomes" id="UP001271648"/>
    </source>
</evidence>
<proteinExistence type="predicted"/>
<comment type="caution">
    <text evidence="2">The sequence shown here is derived from an EMBL/GenBank/DDBJ whole genome shotgun (WGS) entry which is preliminary data.</text>
</comment>
<protein>
    <recommendedName>
        <fullName evidence="4">ABC transporter permease</fullName>
    </recommendedName>
</protein>
<evidence type="ECO:0000313" key="2">
    <source>
        <dbReference type="EMBL" id="MDW0116145.1"/>
    </source>
</evidence>
<dbReference type="EMBL" id="JAUBDJ010000002">
    <property type="protein sequence ID" value="MDW0116145.1"/>
    <property type="molecule type" value="Genomic_DNA"/>
</dbReference>
<keyword evidence="1" id="KW-0812">Transmembrane</keyword>
<keyword evidence="1" id="KW-0472">Membrane</keyword>
<keyword evidence="3" id="KW-1185">Reference proteome</keyword>
<organism evidence="2 3">
    <name type="scientific">Sporosarcina thermotolerans</name>
    <dbReference type="NCBI Taxonomy" id="633404"/>
    <lineage>
        <taxon>Bacteria</taxon>
        <taxon>Bacillati</taxon>
        <taxon>Bacillota</taxon>
        <taxon>Bacilli</taxon>
        <taxon>Bacillales</taxon>
        <taxon>Caryophanaceae</taxon>
        <taxon>Sporosarcina</taxon>
    </lineage>
</organism>
<evidence type="ECO:0000256" key="1">
    <source>
        <dbReference type="SAM" id="Phobius"/>
    </source>
</evidence>
<sequence>MNRLKNSINGLTVVKVLIFAFFGLFMLLPLLSVFVVGFTGEPTEMNFGWR</sequence>
<dbReference type="RefSeq" id="WP_283732836.1">
    <property type="nucleotide sequence ID" value="NZ_CP125968.1"/>
</dbReference>
<gene>
    <name evidence="2" type="ORF">QTL97_04310</name>
</gene>
<accession>A0AAW9A751</accession>
<dbReference type="AlphaFoldDB" id="A0AAW9A751"/>
<reference evidence="2 3" key="1">
    <citation type="submission" date="2023-06" db="EMBL/GenBank/DDBJ databases">
        <title>Sporosarcina sp. nov., isolated from Korean traditional fermented seafood 'Jeotgal'.</title>
        <authorList>
            <person name="Yang A.I."/>
            <person name="Shin N.-R."/>
        </authorList>
    </citation>
    <scope>NUCLEOTIDE SEQUENCE [LARGE SCALE GENOMIC DNA]</scope>
    <source>
        <strain evidence="2 3">KCTC43456</strain>
    </source>
</reference>
<evidence type="ECO:0008006" key="4">
    <source>
        <dbReference type="Google" id="ProtNLM"/>
    </source>
</evidence>
<feature type="transmembrane region" description="Helical" evidence="1">
    <location>
        <begin position="12"/>
        <end position="38"/>
    </location>
</feature>
<keyword evidence="1" id="KW-1133">Transmembrane helix</keyword>
<dbReference type="Proteomes" id="UP001271648">
    <property type="component" value="Unassembled WGS sequence"/>
</dbReference>
<name>A0AAW9A751_9BACL</name>